<evidence type="ECO:0000256" key="6">
    <source>
        <dbReference type="SAM" id="Phobius"/>
    </source>
</evidence>
<name>A0A091AYW7_9GAMM</name>
<keyword evidence="2" id="KW-1003">Cell membrane</keyword>
<dbReference type="PANTHER" id="PTHR30572">
    <property type="entry name" value="MEMBRANE COMPONENT OF TRANSPORTER-RELATED"/>
    <property type="match status" value="1"/>
</dbReference>
<dbReference type="RefSeq" id="WP_043804309.1">
    <property type="nucleotide sequence ID" value="NZ_AVCH01000182.1"/>
</dbReference>
<dbReference type="Pfam" id="PF02687">
    <property type="entry name" value="FtsX"/>
    <property type="match status" value="1"/>
</dbReference>
<dbReference type="InterPro" id="IPR025857">
    <property type="entry name" value="MacB_PCD"/>
</dbReference>
<organism evidence="9 10">
    <name type="scientific">Arenimonas malthae CC-JY-1</name>
    <dbReference type="NCBI Taxonomy" id="1384054"/>
    <lineage>
        <taxon>Bacteria</taxon>
        <taxon>Pseudomonadati</taxon>
        <taxon>Pseudomonadota</taxon>
        <taxon>Gammaproteobacteria</taxon>
        <taxon>Lysobacterales</taxon>
        <taxon>Lysobacteraceae</taxon>
        <taxon>Arenimonas</taxon>
    </lineage>
</organism>
<dbReference type="GO" id="GO:0022857">
    <property type="term" value="F:transmembrane transporter activity"/>
    <property type="evidence" value="ECO:0007669"/>
    <property type="project" value="TreeGrafter"/>
</dbReference>
<proteinExistence type="predicted"/>
<keyword evidence="10" id="KW-1185">Reference proteome</keyword>
<dbReference type="PANTHER" id="PTHR30572:SF15">
    <property type="entry name" value="ABC TRANSPORTER PERMEASE"/>
    <property type="match status" value="1"/>
</dbReference>
<feature type="transmembrane region" description="Helical" evidence="6">
    <location>
        <begin position="256"/>
        <end position="280"/>
    </location>
</feature>
<dbReference type="GO" id="GO:0005886">
    <property type="term" value="C:plasma membrane"/>
    <property type="evidence" value="ECO:0007669"/>
    <property type="project" value="UniProtKB-SubCell"/>
</dbReference>
<evidence type="ECO:0000259" key="7">
    <source>
        <dbReference type="Pfam" id="PF02687"/>
    </source>
</evidence>
<dbReference type="OrthoDB" id="241967at2"/>
<feature type="domain" description="MacB-like periplasmic core" evidence="8">
    <location>
        <begin position="26"/>
        <end position="233"/>
    </location>
</feature>
<feature type="transmembrane region" description="Helical" evidence="6">
    <location>
        <begin position="316"/>
        <end position="334"/>
    </location>
</feature>
<dbReference type="Proteomes" id="UP000029392">
    <property type="component" value="Unassembled WGS sequence"/>
</dbReference>
<dbReference type="EMBL" id="AVCH01000182">
    <property type="protein sequence ID" value="KFN45498.1"/>
    <property type="molecule type" value="Genomic_DNA"/>
</dbReference>
<evidence type="ECO:0008006" key="11">
    <source>
        <dbReference type="Google" id="ProtNLM"/>
    </source>
</evidence>
<dbReference type="InterPro" id="IPR003838">
    <property type="entry name" value="ABC3_permease_C"/>
</dbReference>
<feature type="domain" description="ABC3 transporter permease C-terminal" evidence="7">
    <location>
        <begin position="266"/>
        <end position="386"/>
    </location>
</feature>
<evidence type="ECO:0000256" key="1">
    <source>
        <dbReference type="ARBA" id="ARBA00004651"/>
    </source>
</evidence>
<accession>A0A091AYW7</accession>
<evidence type="ECO:0000256" key="3">
    <source>
        <dbReference type="ARBA" id="ARBA00022692"/>
    </source>
</evidence>
<keyword evidence="5 6" id="KW-0472">Membrane</keyword>
<evidence type="ECO:0000256" key="4">
    <source>
        <dbReference type="ARBA" id="ARBA00022989"/>
    </source>
</evidence>
<dbReference type="Pfam" id="PF12704">
    <property type="entry name" value="MacB_PCD"/>
    <property type="match status" value="1"/>
</dbReference>
<evidence type="ECO:0000313" key="10">
    <source>
        <dbReference type="Proteomes" id="UP000029392"/>
    </source>
</evidence>
<dbReference type="eggNOG" id="COG0577">
    <property type="taxonomic scope" value="Bacteria"/>
</dbReference>
<reference evidence="9 10" key="1">
    <citation type="submission" date="2013-09" db="EMBL/GenBank/DDBJ databases">
        <title>Genome sequencing of Arenimonas malthae.</title>
        <authorList>
            <person name="Chen F."/>
            <person name="Wang G."/>
        </authorList>
    </citation>
    <scope>NUCLEOTIDE SEQUENCE [LARGE SCALE GENOMIC DNA]</scope>
    <source>
        <strain evidence="9 10">CC-JY-1</strain>
    </source>
</reference>
<comment type="subcellular location">
    <subcellularLocation>
        <location evidence="1">Cell membrane</location>
        <topology evidence="1">Multi-pass membrane protein</topology>
    </subcellularLocation>
</comment>
<dbReference type="AlphaFoldDB" id="A0A091AYW7"/>
<dbReference type="InterPro" id="IPR050250">
    <property type="entry name" value="Macrolide_Exporter_MacB"/>
</dbReference>
<keyword evidence="3 6" id="KW-0812">Transmembrane</keyword>
<evidence type="ECO:0000259" key="8">
    <source>
        <dbReference type="Pfam" id="PF12704"/>
    </source>
</evidence>
<evidence type="ECO:0000256" key="2">
    <source>
        <dbReference type="ARBA" id="ARBA00022475"/>
    </source>
</evidence>
<dbReference type="STRING" id="1384054.N790_02500"/>
<evidence type="ECO:0000313" key="9">
    <source>
        <dbReference type="EMBL" id="KFN45498.1"/>
    </source>
</evidence>
<protein>
    <recommendedName>
        <fullName evidence="11">ABC3 transporter permease protein domain-containing protein</fullName>
    </recommendedName>
</protein>
<dbReference type="PATRIC" id="fig|1384054.3.peg.2149"/>
<keyword evidence="4 6" id="KW-1133">Transmembrane helix</keyword>
<sequence>MSAITQIREIVLMNLRSVPQRLGASLVIVIGIAGVVGVMVALLSMSSGLEKTLSGTGRDDRVVVTRGGSNGELASFLDRASGTLVKQDPAIARGPDGLPLASGELIVITEVPRKGQKTGANVTLRGVEPAGFAIRPELRIVAGRMFRPGIRELIVGQAASQQFAGLAVGTELRFRGSTWTVVGHFSTGGDAHESELWADAETAQSAFNRSGYSSLLLQLANTDSFDALEKRLTSDPQLNVEARRERDFFSGQSGNLTATIGVLAGLVALIMAIGATFGALNTMYSAVSARTAEIGTLRALGFGVTPVIASVMAEALALAVAGGVLGAGLAYLLFNGYSVSTLGSGFTQVAFKFAVTPGLVMTGLGLALFIGFIGGLAPAIRAARMPVTAALRAQ</sequence>
<evidence type="ECO:0000256" key="5">
    <source>
        <dbReference type="ARBA" id="ARBA00023136"/>
    </source>
</evidence>
<feature type="transmembrane region" description="Helical" evidence="6">
    <location>
        <begin position="354"/>
        <end position="377"/>
    </location>
</feature>
<feature type="transmembrane region" description="Helical" evidence="6">
    <location>
        <begin position="22"/>
        <end position="43"/>
    </location>
</feature>
<gene>
    <name evidence="9" type="ORF">N790_02500</name>
</gene>
<comment type="caution">
    <text evidence="9">The sequence shown here is derived from an EMBL/GenBank/DDBJ whole genome shotgun (WGS) entry which is preliminary data.</text>
</comment>